<reference evidence="2" key="2">
    <citation type="submission" date="2020-11" db="EMBL/GenBank/DDBJ databases">
        <authorList>
            <consortium name="DOE Joint Genome Institute"/>
            <person name="Kuo A."/>
            <person name="Miyauchi S."/>
            <person name="Kiss E."/>
            <person name="Drula E."/>
            <person name="Kohler A."/>
            <person name="Sanchez-Garcia M."/>
            <person name="Andreopoulos B."/>
            <person name="Barry K.W."/>
            <person name="Bonito G."/>
            <person name="Buee M."/>
            <person name="Carver A."/>
            <person name="Chen C."/>
            <person name="Cichocki N."/>
            <person name="Clum A."/>
            <person name="Culley D."/>
            <person name="Crous P.W."/>
            <person name="Fauchery L."/>
            <person name="Girlanda M."/>
            <person name="Hayes R."/>
            <person name="Keri Z."/>
            <person name="Labutti K."/>
            <person name="Lipzen A."/>
            <person name="Lombard V."/>
            <person name="Magnuson J."/>
            <person name="Maillard F."/>
            <person name="Morin E."/>
            <person name="Murat C."/>
            <person name="Nolan M."/>
            <person name="Ohm R."/>
            <person name="Pangilinan J."/>
            <person name="Pereira M."/>
            <person name="Perotto S."/>
            <person name="Peter M."/>
            <person name="Riley R."/>
            <person name="Sitrit Y."/>
            <person name="Stielow B."/>
            <person name="Szollosi G."/>
            <person name="Zifcakova L."/>
            <person name="Stursova M."/>
            <person name="Spatafora J.W."/>
            <person name="Tedersoo L."/>
            <person name="Vaario L.-M."/>
            <person name="Yamada A."/>
            <person name="Yan M."/>
            <person name="Wang P."/>
            <person name="Xu J."/>
            <person name="Bruns T."/>
            <person name="Baldrian P."/>
            <person name="Vilgalys R."/>
            <person name="Henrissat B."/>
            <person name="Grigoriev I.V."/>
            <person name="Hibbett D."/>
            <person name="Nagy L.G."/>
            <person name="Martin F.M."/>
        </authorList>
    </citation>
    <scope>NUCLEOTIDE SEQUENCE</scope>
    <source>
        <strain evidence="2">UH-Tt-Lm1</strain>
    </source>
</reference>
<organism evidence="2 3">
    <name type="scientific">Thelephora terrestris</name>
    <dbReference type="NCBI Taxonomy" id="56493"/>
    <lineage>
        <taxon>Eukaryota</taxon>
        <taxon>Fungi</taxon>
        <taxon>Dikarya</taxon>
        <taxon>Basidiomycota</taxon>
        <taxon>Agaricomycotina</taxon>
        <taxon>Agaricomycetes</taxon>
        <taxon>Thelephorales</taxon>
        <taxon>Thelephoraceae</taxon>
        <taxon>Thelephora</taxon>
    </lineage>
</organism>
<name>A0A9P6L4F5_9AGAM</name>
<evidence type="ECO:0000313" key="3">
    <source>
        <dbReference type="Proteomes" id="UP000736335"/>
    </source>
</evidence>
<accession>A0A9P6L4F5</accession>
<protein>
    <submittedName>
        <fullName evidence="2">Uncharacterized protein</fullName>
    </submittedName>
</protein>
<comment type="caution">
    <text evidence="2">The sequence shown here is derived from an EMBL/GenBank/DDBJ whole genome shotgun (WGS) entry which is preliminary data.</text>
</comment>
<proteinExistence type="predicted"/>
<dbReference type="Proteomes" id="UP000736335">
    <property type="component" value="Unassembled WGS sequence"/>
</dbReference>
<sequence length="349" mass="38724">MASFPSAAASFAPMDIRSESRLLTVWLSNREDTFPSATTVIHPVLQDPYETYSSDTPLLPSSVGSSSPQNQPPDALSLTERLIPPGISWIAPQPVNDILGTQRVSEGPTQLTLSNEPVSALREPWFNSFSEGCSTNTQSDTYAARLVSSIQWTNEPTFDLLAEAFRSQYSLAFAGPWVSNTATSRIMVFQKAVENQLVEQMSEVNLLIFQACVRKSALVAFDLSIDFGAPKMLSRACYLGAMFRNGLVCEGDVLYALARLARLAKGVEHFQAFYYLLMEAGTELYSQSCAAREIKQHALVLWDTITEEDELVNSLPSGWYILVNELIGGIESRSHPYQLKDPEEEPWFN</sequence>
<gene>
    <name evidence="2" type="ORF">BJ322DRAFT_1111655</name>
</gene>
<keyword evidence="3" id="KW-1185">Reference proteome</keyword>
<feature type="region of interest" description="Disordered" evidence="1">
    <location>
        <begin position="52"/>
        <end position="75"/>
    </location>
</feature>
<evidence type="ECO:0000256" key="1">
    <source>
        <dbReference type="SAM" id="MobiDB-lite"/>
    </source>
</evidence>
<feature type="compositionally biased region" description="Low complexity" evidence="1">
    <location>
        <begin position="57"/>
        <end position="73"/>
    </location>
</feature>
<dbReference type="EMBL" id="WIUZ02000013">
    <property type="protein sequence ID" value="KAF9781727.1"/>
    <property type="molecule type" value="Genomic_DNA"/>
</dbReference>
<evidence type="ECO:0000313" key="2">
    <source>
        <dbReference type="EMBL" id="KAF9781727.1"/>
    </source>
</evidence>
<reference evidence="2" key="1">
    <citation type="journal article" date="2020" name="Nat. Commun.">
        <title>Large-scale genome sequencing of mycorrhizal fungi provides insights into the early evolution of symbiotic traits.</title>
        <authorList>
            <person name="Miyauchi S."/>
            <person name="Kiss E."/>
            <person name="Kuo A."/>
            <person name="Drula E."/>
            <person name="Kohler A."/>
            <person name="Sanchez-Garcia M."/>
            <person name="Morin E."/>
            <person name="Andreopoulos B."/>
            <person name="Barry K.W."/>
            <person name="Bonito G."/>
            <person name="Buee M."/>
            <person name="Carver A."/>
            <person name="Chen C."/>
            <person name="Cichocki N."/>
            <person name="Clum A."/>
            <person name="Culley D."/>
            <person name="Crous P.W."/>
            <person name="Fauchery L."/>
            <person name="Girlanda M."/>
            <person name="Hayes R.D."/>
            <person name="Keri Z."/>
            <person name="LaButti K."/>
            <person name="Lipzen A."/>
            <person name="Lombard V."/>
            <person name="Magnuson J."/>
            <person name="Maillard F."/>
            <person name="Murat C."/>
            <person name="Nolan M."/>
            <person name="Ohm R.A."/>
            <person name="Pangilinan J."/>
            <person name="Pereira M.F."/>
            <person name="Perotto S."/>
            <person name="Peter M."/>
            <person name="Pfister S."/>
            <person name="Riley R."/>
            <person name="Sitrit Y."/>
            <person name="Stielow J.B."/>
            <person name="Szollosi G."/>
            <person name="Zifcakova L."/>
            <person name="Stursova M."/>
            <person name="Spatafora J.W."/>
            <person name="Tedersoo L."/>
            <person name="Vaario L.M."/>
            <person name="Yamada A."/>
            <person name="Yan M."/>
            <person name="Wang P."/>
            <person name="Xu J."/>
            <person name="Bruns T."/>
            <person name="Baldrian P."/>
            <person name="Vilgalys R."/>
            <person name="Dunand C."/>
            <person name="Henrissat B."/>
            <person name="Grigoriev I.V."/>
            <person name="Hibbett D."/>
            <person name="Nagy L.G."/>
            <person name="Martin F.M."/>
        </authorList>
    </citation>
    <scope>NUCLEOTIDE SEQUENCE</scope>
    <source>
        <strain evidence="2">UH-Tt-Lm1</strain>
    </source>
</reference>
<dbReference type="AlphaFoldDB" id="A0A9P6L4F5"/>